<dbReference type="Proteomes" id="UP000712673">
    <property type="component" value="Unassembled WGS sequence"/>
</dbReference>
<evidence type="ECO:0000313" key="2">
    <source>
        <dbReference type="EMBL" id="MBM3223250.1"/>
    </source>
</evidence>
<dbReference type="Pfam" id="PF07355">
    <property type="entry name" value="GRDB"/>
    <property type="match status" value="1"/>
</dbReference>
<dbReference type="NCBIfam" id="TIGR01918">
    <property type="entry name" value="various_sel_PB"/>
    <property type="match status" value="1"/>
</dbReference>
<dbReference type="GO" id="GO:0050485">
    <property type="term" value="F:oxidoreductase activity, acting on X-H and Y-H to form an X-Y bond, with a disulfide as acceptor"/>
    <property type="evidence" value="ECO:0007669"/>
    <property type="project" value="InterPro"/>
</dbReference>
<comment type="caution">
    <text evidence="2">The sequence shown here is derived from an EMBL/GenBank/DDBJ whole genome shotgun (WGS) entry which is preliminary data.</text>
</comment>
<proteinExistence type="predicted"/>
<reference evidence="2" key="1">
    <citation type="submission" date="2019-03" db="EMBL/GenBank/DDBJ databases">
        <title>Lake Tanganyika Metagenome-Assembled Genomes (MAGs).</title>
        <authorList>
            <person name="Tran P."/>
        </authorList>
    </citation>
    <scope>NUCLEOTIDE SEQUENCE</scope>
    <source>
        <strain evidence="2">K_DeepCast_65m_m2_066</strain>
    </source>
</reference>
<sequence>MPDMVRIVHYLNAFFGGVGGEAEAQTPVSVHAGALGPGRLLEHALAGQGQVAATLMCGDGYWAEHEETVVQQVREHLQQLKPDVFLAGPAFRSGRYGLACGRLCLEAERLGIPAVTGMHVENPGSDLYRSEHVYIVATEASAVGMRPALERMVALAIKRARHEPLGTAAEEGFLPRAVRRTVPTGIPAAQRAVDMALRKWRGEPYTSEIAVETFEAVPPAPAVSNPAQMWLALVTESGLVRKGNPDRLPSAAATHWAAYTIAGMERLVAGEWDAVHGGYDNTAALQDPNRVVPLDALRALEREGVIGKLDDTLFVTVGNIGSLNAMKRIGAEIAARLVQRGVQAVVLPAT</sequence>
<evidence type="ECO:0000313" key="3">
    <source>
        <dbReference type="Proteomes" id="UP000712673"/>
    </source>
</evidence>
<keyword evidence="1" id="KW-0560">Oxidoreductase</keyword>
<dbReference type="AlphaFoldDB" id="A0A937W017"/>
<name>A0A937W017_UNCTE</name>
<gene>
    <name evidence="2" type="ORF">FJZ47_05520</name>
</gene>
<organism evidence="2 3">
    <name type="scientific">Tectimicrobiota bacterium</name>
    <dbReference type="NCBI Taxonomy" id="2528274"/>
    <lineage>
        <taxon>Bacteria</taxon>
        <taxon>Pseudomonadati</taxon>
        <taxon>Nitrospinota/Tectimicrobiota group</taxon>
        <taxon>Candidatus Tectimicrobiota</taxon>
    </lineage>
</organism>
<protein>
    <submittedName>
        <fullName evidence="2">Glycine/betaine/sarcosine/D-proline family reductase selenoprotein B</fullName>
    </submittedName>
</protein>
<accession>A0A937W017</accession>
<dbReference type="InterPro" id="IPR010187">
    <property type="entry name" value="Various_sel_PB"/>
</dbReference>
<dbReference type="EMBL" id="VGLS01000116">
    <property type="protein sequence ID" value="MBM3223250.1"/>
    <property type="molecule type" value="Genomic_DNA"/>
</dbReference>
<evidence type="ECO:0000256" key="1">
    <source>
        <dbReference type="ARBA" id="ARBA00023002"/>
    </source>
</evidence>